<accession>A0A5B9FVZ1</accession>
<dbReference type="RefSeq" id="WP_147583660.1">
    <property type="nucleotide sequence ID" value="NZ_CP042831.1"/>
</dbReference>
<protein>
    <submittedName>
        <fullName evidence="1">Uncharacterized protein</fullName>
    </submittedName>
</protein>
<dbReference type="EMBL" id="CP042831">
    <property type="protein sequence ID" value="QEE50176.1"/>
    <property type="molecule type" value="Genomic_DNA"/>
</dbReference>
<dbReference type="Proteomes" id="UP000321222">
    <property type="component" value="Chromosome"/>
</dbReference>
<proteinExistence type="predicted"/>
<evidence type="ECO:0000313" key="1">
    <source>
        <dbReference type="EMBL" id="QEE50176.1"/>
    </source>
</evidence>
<dbReference type="AlphaFoldDB" id="A0A5B9FVZ1"/>
<gene>
    <name evidence="1" type="ORF">FUA48_11480</name>
</gene>
<dbReference type="KEGG" id="fak:FUA48_11480"/>
<dbReference type="OrthoDB" id="9949087at2"/>
<sequence length="161" mass="19529">MRTFIIFPLLILFTCSKGLCQDEKKTRLYVYYDSQSEYADNYKISSDSLTANFSIYYKEYIDGNNRAKALKEYENKVKKQKEENRNINYTKIITPIKRPIFSKWFTCYDPPVRLKEKELPDYITLEEYITNELRFKDMIFIIFKINDNEYMIWQGNHLRAK</sequence>
<keyword evidence="2" id="KW-1185">Reference proteome</keyword>
<organism evidence="1 2">
    <name type="scientific">Flavobacterium alkalisoli</name>
    <dbReference type="NCBI Taxonomy" id="2602769"/>
    <lineage>
        <taxon>Bacteria</taxon>
        <taxon>Pseudomonadati</taxon>
        <taxon>Bacteroidota</taxon>
        <taxon>Flavobacteriia</taxon>
        <taxon>Flavobacteriales</taxon>
        <taxon>Flavobacteriaceae</taxon>
        <taxon>Flavobacterium</taxon>
    </lineage>
</organism>
<reference evidence="1 2" key="1">
    <citation type="submission" date="2019-08" db="EMBL/GenBank/DDBJ databases">
        <title>Flavobacterium alkalisoli sp. nov., isolated from rhizosphere soil of Suaeda salsa.</title>
        <authorList>
            <person name="Sun J.-Q."/>
            <person name="Xu L."/>
        </authorList>
    </citation>
    <scope>NUCLEOTIDE SEQUENCE [LARGE SCALE GENOMIC DNA]</scope>
    <source>
        <strain evidence="1 2">XS-5</strain>
    </source>
</reference>
<name>A0A5B9FVZ1_9FLAO</name>
<evidence type="ECO:0000313" key="2">
    <source>
        <dbReference type="Proteomes" id="UP000321222"/>
    </source>
</evidence>